<evidence type="ECO:0000256" key="5">
    <source>
        <dbReference type="ARBA" id="ARBA00022723"/>
    </source>
</evidence>
<evidence type="ECO:0000256" key="3">
    <source>
        <dbReference type="ARBA" id="ARBA00010617"/>
    </source>
</evidence>
<keyword evidence="5 11" id="KW-0479">Metal-binding</keyword>
<gene>
    <name evidence="13" type="ORF">FFUJ_12716</name>
</gene>
<dbReference type="SUPFAM" id="SSF48264">
    <property type="entry name" value="Cytochrome P450"/>
    <property type="match status" value="1"/>
</dbReference>
<dbReference type="GO" id="GO:0016705">
    <property type="term" value="F:oxidoreductase activity, acting on paired donors, with incorporation or reduction of molecular oxygen"/>
    <property type="evidence" value="ECO:0007669"/>
    <property type="project" value="InterPro"/>
</dbReference>
<dbReference type="InterPro" id="IPR047146">
    <property type="entry name" value="Cyt_P450_E_CYP52_fungi"/>
</dbReference>
<keyword evidence="7 12" id="KW-0560">Oxidoreductase</keyword>
<proteinExistence type="inferred from homology"/>
<evidence type="ECO:0000313" key="14">
    <source>
        <dbReference type="Proteomes" id="UP000016800"/>
    </source>
</evidence>
<evidence type="ECO:0000313" key="13">
    <source>
        <dbReference type="EMBL" id="CCT72823.1"/>
    </source>
</evidence>
<keyword evidence="10" id="KW-0472">Membrane</keyword>
<dbReference type="PRINTS" id="PR00463">
    <property type="entry name" value="EP450I"/>
</dbReference>
<evidence type="ECO:0000256" key="12">
    <source>
        <dbReference type="RuleBase" id="RU000461"/>
    </source>
</evidence>
<keyword evidence="14" id="KW-1185">Reference proteome</keyword>
<evidence type="ECO:0000256" key="6">
    <source>
        <dbReference type="ARBA" id="ARBA00022989"/>
    </source>
</evidence>
<dbReference type="GO" id="GO:0004497">
    <property type="term" value="F:monooxygenase activity"/>
    <property type="evidence" value="ECO:0007669"/>
    <property type="project" value="UniProtKB-KW"/>
</dbReference>
<evidence type="ECO:0000256" key="10">
    <source>
        <dbReference type="ARBA" id="ARBA00023136"/>
    </source>
</evidence>
<dbReference type="PANTHER" id="PTHR24287">
    <property type="entry name" value="P450, PUTATIVE (EUROFUNG)-RELATED"/>
    <property type="match status" value="1"/>
</dbReference>
<organism evidence="13 14">
    <name type="scientific">Gibberella fujikuroi (strain CBS 195.34 / IMI 58289 / NRRL A-6831)</name>
    <name type="common">Bakanae and foot rot disease fungus</name>
    <name type="synonym">Fusarium fujikuroi</name>
    <dbReference type="NCBI Taxonomy" id="1279085"/>
    <lineage>
        <taxon>Eukaryota</taxon>
        <taxon>Fungi</taxon>
        <taxon>Dikarya</taxon>
        <taxon>Ascomycota</taxon>
        <taxon>Pezizomycotina</taxon>
        <taxon>Sordariomycetes</taxon>
        <taxon>Hypocreomycetidae</taxon>
        <taxon>Hypocreales</taxon>
        <taxon>Nectriaceae</taxon>
        <taxon>Fusarium</taxon>
        <taxon>Fusarium fujikuroi species complex</taxon>
    </lineage>
</organism>
<keyword evidence="9 12" id="KW-0503">Monooxygenase</keyword>
<accession>S0EK95</accession>
<evidence type="ECO:0000256" key="7">
    <source>
        <dbReference type="ARBA" id="ARBA00023002"/>
    </source>
</evidence>
<dbReference type="Proteomes" id="UP000016800">
    <property type="component" value="Chromosome VIII"/>
</dbReference>
<comment type="cofactor">
    <cofactor evidence="1 11">
        <name>heme</name>
        <dbReference type="ChEBI" id="CHEBI:30413"/>
    </cofactor>
</comment>
<dbReference type="STRING" id="1279085.S0EK95"/>
<dbReference type="GO" id="GO:0016020">
    <property type="term" value="C:membrane"/>
    <property type="evidence" value="ECO:0007669"/>
    <property type="project" value="UniProtKB-SubCell"/>
</dbReference>
<reference evidence="14" key="1">
    <citation type="journal article" date="2013" name="PLoS Pathog.">
        <title>Deciphering the cryptic genome: genome-wide analyses of the rice pathogen Fusarium fujikuroi reveal complex regulation of secondary metabolism and novel metabolites.</title>
        <authorList>
            <person name="Wiemann P."/>
            <person name="Sieber C.M."/>
            <person name="von Bargen K.W."/>
            <person name="Studt L."/>
            <person name="Niehaus E.M."/>
            <person name="Espino J.J."/>
            <person name="Huss K."/>
            <person name="Michielse C.B."/>
            <person name="Albermann S."/>
            <person name="Wagner D."/>
            <person name="Bergner S.V."/>
            <person name="Connolly L.R."/>
            <person name="Fischer A."/>
            <person name="Reuter G."/>
            <person name="Kleigrewe K."/>
            <person name="Bald T."/>
            <person name="Wingfield B.D."/>
            <person name="Ophir R."/>
            <person name="Freeman S."/>
            <person name="Hippler M."/>
            <person name="Smith K.M."/>
            <person name="Brown D.W."/>
            <person name="Proctor R.H."/>
            <person name="Munsterkotter M."/>
            <person name="Freitag M."/>
            <person name="Humpf H.U."/>
            <person name="Guldener U."/>
            <person name="Tudzynski B."/>
        </authorList>
    </citation>
    <scope>NUCLEOTIDE SEQUENCE [LARGE SCALE GENOMIC DNA]</scope>
    <source>
        <strain evidence="14">CBS 195.34 / IMI 58289 / NRRL A-6831</strain>
    </source>
</reference>
<evidence type="ECO:0000256" key="9">
    <source>
        <dbReference type="ARBA" id="ARBA00023033"/>
    </source>
</evidence>
<dbReference type="EMBL" id="HF679030">
    <property type="protein sequence ID" value="CCT72823.1"/>
    <property type="molecule type" value="Genomic_DNA"/>
</dbReference>
<protein>
    <submittedName>
        <fullName evidence="13">Related to n-alkane-inducible cytochrome P450</fullName>
    </submittedName>
</protein>
<keyword evidence="4" id="KW-0812">Transmembrane</keyword>
<evidence type="ECO:0000256" key="2">
    <source>
        <dbReference type="ARBA" id="ARBA00004167"/>
    </source>
</evidence>
<dbReference type="Gene3D" id="1.10.630.10">
    <property type="entry name" value="Cytochrome P450"/>
    <property type="match status" value="1"/>
</dbReference>
<dbReference type="GO" id="GO:0020037">
    <property type="term" value="F:heme binding"/>
    <property type="evidence" value="ECO:0007669"/>
    <property type="project" value="InterPro"/>
</dbReference>
<dbReference type="InterPro" id="IPR036396">
    <property type="entry name" value="Cyt_P450_sf"/>
</dbReference>
<dbReference type="InterPro" id="IPR017972">
    <property type="entry name" value="Cyt_P450_CS"/>
</dbReference>
<feature type="binding site" description="axial binding residue" evidence="11">
    <location>
        <position position="336"/>
    </location>
    <ligand>
        <name>heme</name>
        <dbReference type="ChEBI" id="CHEBI:30413"/>
    </ligand>
    <ligandPart>
        <name>Fe</name>
        <dbReference type="ChEBI" id="CHEBI:18248"/>
    </ligandPart>
</feature>
<comment type="similarity">
    <text evidence="3 12">Belongs to the cytochrome P450 family.</text>
</comment>
<keyword evidence="11 12" id="KW-0349">Heme</keyword>
<dbReference type="InterPro" id="IPR001128">
    <property type="entry name" value="Cyt_P450"/>
</dbReference>
<dbReference type="GO" id="GO:0005506">
    <property type="term" value="F:iron ion binding"/>
    <property type="evidence" value="ECO:0007669"/>
    <property type="project" value="InterPro"/>
</dbReference>
<dbReference type="PANTHER" id="PTHR24287:SF18">
    <property type="entry name" value="CYTOCHROME P450 MONOOXYGENASE APDE-RELATED"/>
    <property type="match status" value="1"/>
</dbReference>
<dbReference type="Pfam" id="PF00067">
    <property type="entry name" value="p450"/>
    <property type="match status" value="1"/>
</dbReference>
<dbReference type="InterPro" id="IPR002401">
    <property type="entry name" value="Cyt_P450_E_grp-I"/>
</dbReference>
<dbReference type="PROSITE" id="PS00086">
    <property type="entry name" value="CYTOCHROME_P450"/>
    <property type="match status" value="1"/>
</dbReference>
<keyword evidence="8 11" id="KW-0408">Iron</keyword>
<dbReference type="AlphaFoldDB" id="S0EK95"/>
<dbReference type="VEuPathDB" id="FungiDB:FFUJ_12716"/>
<dbReference type="RefSeq" id="XP_023434901.1">
    <property type="nucleotide sequence ID" value="XM_023582355.1"/>
</dbReference>
<evidence type="ECO:0000256" key="4">
    <source>
        <dbReference type="ARBA" id="ARBA00022692"/>
    </source>
</evidence>
<dbReference type="GeneID" id="35406172"/>
<evidence type="ECO:0000256" key="1">
    <source>
        <dbReference type="ARBA" id="ARBA00001971"/>
    </source>
</evidence>
<evidence type="ECO:0000256" key="11">
    <source>
        <dbReference type="PIRSR" id="PIRSR602401-1"/>
    </source>
</evidence>
<keyword evidence="6" id="KW-1133">Transmembrane helix</keyword>
<sequence>MFGVKWIYTYDPEVLKAVYATHFKEFGVTPIGNLRRGLTPFADKGALLMFIKLLPENGETVDLQPLLQRWFLDIATEFIFGESTEALVYPERAKIANTMLDVLDGGRLRAQLNRLMFLRDWTPWLKSVEEIHAFVTPPIQETIKEKHEREKKIKEGATNLEPERTDLLWTMVQNLEDVEELRSQICLILVANIDTTSVFISNCVWWLARYPDVWDKIRQEVHELGDIPMNFSVLRNMKYLNCVMNETNGKAHRMIPNNVSQLRGAFEDVVIPVGGGPDGKSPTLIRKGDLVLINKTVMYRDPEAWGEDSNEFKPERFDGYRGSWGFLPFGGGPRRCPAQMMVQTEAAYILAHLAKTFKRIEPRDPEPYVPVMRIGPSNKTGVKVALYR</sequence>
<dbReference type="HOGENOM" id="CLU_001570_27_0_1"/>
<evidence type="ECO:0000256" key="8">
    <source>
        <dbReference type="ARBA" id="ARBA00023004"/>
    </source>
</evidence>
<comment type="subcellular location">
    <subcellularLocation>
        <location evidence="2">Membrane</location>
        <topology evidence="2">Single-pass membrane protein</topology>
    </subcellularLocation>
</comment>
<name>S0EK95_GIBF5</name>